<dbReference type="Proteomes" id="UP000026249">
    <property type="component" value="Unassembled WGS sequence"/>
</dbReference>
<comment type="caution">
    <text evidence="1">The sequence shown here is derived from an EMBL/GenBank/DDBJ whole genome shotgun (WGS) entry which is preliminary data.</text>
</comment>
<evidence type="ECO:0000313" key="1">
    <source>
        <dbReference type="EMBL" id="KAJ55505.1"/>
    </source>
</evidence>
<proteinExistence type="predicted"/>
<organism evidence="1 2">
    <name type="scientific">Actibacterium mucosum KCTC 23349</name>
    <dbReference type="NCBI Taxonomy" id="1454373"/>
    <lineage>
        <taxon>Bacteria</taxon>
        <taxon>Pseudomonadati</taxon>
        <taxon>Pseudomonadota</taxon>
        <taxon>Alphaproteobacteria</taxon>
        <taxon>Rhodobacterales</taxon>
        <taxon>Roseobacteraceae</taxon>
        <taxon>Actibacterium</taxon>
    </lineage>
</organism>
<dbReference type="AlphaFoldDB" id="A0A037ZGD2"/>
<accession>A0A037ZGD2</accession>
<dbReference type="RefSeq" id="WP_035259337.1">
    <property type="nucleotide sequence ID" value="NZ_JFKE01000004.1"/>
</dbReference>
<dbReference type="EMBL" id="JFKE01000004">
    <property type="protein sequence ID" value="KAJ55505.1"/>
    <property type="molecule type" value="Genomic_DNA"/>
</dbReference>
<gene>
    <name evidence="1" type="ORF">ACMU_12490</name>
</gene>
<evidence type="ECO:0000313" key="2">
    <source>
        <dbReference type="Proteomes" id="UP000026249"/>
    </source>
</evidence>
<name>A0A037ZGD2_9RHOB</name>
<dbReference type="STRING" id="1454373.ACMU_12490"/>
<reference evidence="1 2" key="1">
    <citation type="submission" date="2014-03" db="EMBL/GenBank/DDBJ databases">
        <title>Draft Genome Sequence of Actibacterium mucosum KCTC 23349, a Marine Alphaproteobacterium with Complex Ionic Requirements Isolated from Mediterranean Seawater at Malvarrosa Beach, Valencia, Spain.</title>
        <authorList>
            <person name="Arahal D.R."/>
            <person name="Shao Z."/>
            <person name="Lai Q."/>
            <person name="Pujalte M.J."/>
        </authorList>
    </citation>
    <scope>NUCLEOTIDE SEQUENCE [LARGE SCALE GENOMIC DNA]</scope>
    <source>
        <strain evidence="1 2">KCTC 23349</strain>
    </source>
</reference>
<evidence type="ECO:0008006" key="3">
    <source>
        <dbReference type="Google" id="ProtNLM"/>
    </source>
</evidence>
<protein>
    <recommendedName>
        <fullName evidence="3">DUF1127 domain-containing protein</fullName>
    </recommendedName>
</protein>
<sequence length="70" mass="7858">MANATTNTVASFDLAAPFRVIGNFFVAIMEANSRVKQVEFLNSLSDEQLAARGLKRDEIVREVFKDAFYL</sequence>
<dbReference type="OrthoDB" id="7867799at2"/>
<keyword evidence="2" id="KW-1185">Reference proteome</keyword>